<dbReference type="EMBL" id="JBBMFN010000022">
    <property type="protein sequence ID" value="MEQ2466139.1"/>
    <property type="molecule type" value="Genomic_DNA"/>
</dbReference>
<evidence type="ECO:0000313" key="1">
    <source>
        <dbReference type="EMBL" id="MEQ2466139.1"/>
    </source>
</evidence>
<gene>
    <name evidence="1" type="ORF">WMO63_10740</name>
</gene>
<dbReference type="Proteomes" id="UP001465426">
    <property type="component" value="Unassembled WGS sequence"/>
</dbReference>
<keyword evidence="2" id="KW-1185">Reference proteome</keyword>
<proteinExistence type="predicted"/>
<reference evidence="1 2" key="1">
    <citation type="submission" date="2024-03" db="EMBL/GenBank/DDBJ databases">
        <title>Human intestinal bacterial collection.</title>
        <authorList>
            <person name="Pauvert C."/>
            <person name="Hitch T.C.A."/>
            <person name="Clavel T."/>
        </authorList>
    </citation>
    <scope>NUCLEOTIDE SEQUENCE [LARGE SCALE GENOMIC DNA]</scope>
    <source>
        <strain evidence="1 2">CLA-SR-H024</strain>
    </source>
</reference>
<sequence>MVWRINECANANYITYRIFTTLNGQYHYLLSTEKNSWEKGGKSTVRKGPIGSTNHQWGSFFIGFYYAE</sequence>
<comment type="caution">
    <text evidence="1">The sequence shown here is derived from an EMBL/GenBank/DDBJ whole genome shotgun (WGS) entry which is preliminary data.</text>
</comment>
<protein>
    <submittedName>
        <fullName evidence="1">Uncharacterized protein</fullName>
    </submittedName>
</protein>
<accession>A0ABV1EYG9</accession>
<name>A0ABV1EYG9_9BACI</name>
<organism evidence="1 2">
    <name type="scientific">Niallia hominis</name>
    <dbReference type="NCBI Taxonomy" id="3133173"/>
    <lineage>
        <taxon>Bacteria</taxon>
        <taxon>Bacillati</taxon>
        <taxon>Bacillota</taxon>
        <taxon>Bacilli</taxon>
        <taxon>Bacillales</taxon>
        <taxon>Bacillaceae</taxon>
        <taxon>Niallia</taxon>
    </lineage>
</organism>
<evidence type="ECO:0000313" key="2">
    <source>
        <dbReference type="Proteomes" id="UP001465426"/>
    </source>
</evidence>